<sequence length="297" mass="33639">MIDIEKTTQRLQDHLVQLTKTIGERSVYLPKNLERTAAYIETFYQKIGLPMQRQPYRFHNFTVANIVAEVAFKANPSKRFILGAHYDSVAGTVGADDNASAVAVQLETARELAALKGRESLNLAVTFVSFALEEPPVYGTRYMGSRVYAANARKTNEQIDGMICLEMVGYTCREPGCQEYPFPLMFFGYPKEGNYIGMVGNGSSRPFTRRLYRAFRKNPNLPVVKLTVPLSGYILPAVRLSDHAPFWDKGYSAVMITDTAFFRNPHYHLPSDTMEKLDFRFMAELVRSLLLFFTSGH</sequence>
<evidence type="ECO:0000313" key="2">
    <source>
        <dbReference type="EMBL" id="MBC8361076.1"/>
    </source>
</evidence>
<feature type="domain" description="Peptidase M28" evidence="1">
    <location>
        <begin position="65"/>
        <end position="285"/>
    </location>
</feature>
<dbReference type="PANTHER" id="PTHR12147:SF26">
    <property type="entry name" value="PEPTIDASE M28 DOMAIN-CONTAINING PROTEIN"/>
    <property type="match status" value="1"/>
</dbReference>
<dbReference type="Gene3D" id="3.40.630.10">
    <property type="entry name" value="Zn peptidases"/>
    <property type="match status" value="1"/>
</dbReference>
<dbReference type="GO" id="GO:0006508">
    <property type="term" value="P:proteolysis"/>
    <property type="evidence" value="ECO:0007669"/>
    <property type="project" value="InterPro"/>
</dbReference>
<dbReference type="SUPFAM" id="SSF53187">
    <property type="entry name" value="Zn-dependent exopeptidases"/>
    <property type="match status" value="1"/>
</dbReference>
<evidence type="ECO:0000259" key="1">
    <source>
        <dbReference type="Pfam" id="PF04389"/>
    </source>
</evidence>
<dbReference type="Proteomes" id="UP000603434">
    <property type="component" value="Unassembled WGS sequence"/>
</dbReference>
<reference evidence="2 3" key="1">
    <citation type="submission" date="2020-08" db="EMBL/GenBank/DDBJ databases">
        <title>Bridging the membrane lipid divide: bacteria of the FCB group superphylum have the potential to synthesize archaeal ether lipids.</title>
        <authorList>
            <person name="Villanueva L."/>
            <person name="Von Meijenfeldt F.A.B."/>
            <person name="Westbye A.B."/>
            <person name="Yadav S."/>
            <person name="Hopmans E.C."/>
            <person name="Dutilh B.E."/>
            <person name="Sinninghe Damste J.S."/>
        </authorList>
    </citation>
    <scope>NUCLEOTIDE SEQUENCE [LARGE SCALE GENOMIC DNA]</scope>
    <source>
        <strain evidence="2">NIOZ-UU30</strain>
    </source>
</reference>
<dbReference type="GO" id="GO:0008235">
    <property type="term" value="F:metalloexopeptidase activity"/>
    <property type="evidence" value="ECO:0007669"/>
    <property type="project" value="InterPro"/>
</dbReference>
<comment type="caution">
    <text evidence="2">The sequence shown here is derived from an EMBL/GenBank/DDBJ whole genome shotgun (WGS) entry which is preliminary data.</text>
</comment>
<evidence type="ECO:0000313" key="3">
    <source>
        <dbReference type="Proteomes" id="UP000603434"/>
    </source>
</evidence>
<dbReference type="InterPro" id="IPR007484">
    <property type="entry name" value="Peptidase_M28"/>
</dbReference>
<dbReference type="Pfam" id="PF04389">
    <property type="entry name" value="Peptidase_M28"/>
    <property type="match status" value="1"/>
</dbReference>
<dbReference type="AlphaFoldDB" id="A0A8J6NQD4"/>
<protein>
    <submittedName>
        <fullName evidence="2">M28 family peptidase</fullName>
    </submittedName>
</protein>
<proteinExistence type="predicted"/>
<accession>A0A8J6NQD4</accession>
<organism evidence="2 3">
    <name type="scientific">Candidatus Desulfatibia profunda</name>
    <dbReference type="NCBI Taxonomy" id="2841695"/>
    <lineage>
        <taxon>Bacteria</taxon>
        <taxon>Pseudomonadati</taxon>
        <taxon>Thermodesulfobacteriota</taxon>
        <taxon>Desulfobacteria</taxon>
        <taxon>Desulfobacterales</taxon>
        <taxon>Desulfobacterales incertae sedis</taxon>
        <taxon>Candidatus Desulfatibia</taxon>
    </lineage>
</organism>
<name>A0A8J6NQD4_9BACT</name>
<dbReference type="PANTHER" id="PTHR12147">
    <property type="entry name" value="METALLOPEPTIDASE M28 FAMILY MEMBER"/>
    <property type="match status" value="1"/>
</dbReference>
<dbReference type="InterPro" id="IPR045175">
    <property type="entry name" value="M28_fam"/>
</dbReference>
<gene>
    <name evidence="2" type="ORF">H8E23_06740</name>
</gene>
<dbReference type="EMBL" id="JACNJH010000119">
    <property type="protein sequence ID" value="MBC8361076.1"/>
    <property type="molecule type" value="Genomic_DNA"/>
</dbReference>